<protein>
    <submittedName>
        <fullName evidence="2">Glycosyltransferase</fullName>
        <ecNumber evidence="2">2.4.-.-</ecNumber>
    </submittedName>
</protein>
<dbReference type="PANTHER" id="PTHR43179:SF7">
    <property type="entry name" value="RHAMNOSYLTRANSFERASE WBBL"/>
    <property type="match status" value="1"/>
</dbReference>
<keyword evidence="3" id="KW-1185">Reference proteome</keyword>
<dbReference type="EMBL" id="JBHUOM010000001">
    <property type="protein sequence ID" value="MFD2932447.1"/>
    <property type="molecule type" value="Genomic_DNA"/>
</dbReference>
<feature type="domain" description="Glycosyltransferase 2-like" evidence="1">
    <location>
        <begin position="7"/>
        <end position="165"/>
    </location>
</feature>
<dbReference type="RefSeq" id="WP_381496645.1">
    <property type="nucleotide sequence ID" value="NZ_JBHUOM010000001.1"/>
</dbReference>
<dbReference type="EC" id="2.4.-.-" evidence="2"/>
<accession>A0ABW6AAS2</accession>
<gene>
    <name evidence="2" type="ORF">ACFS25_01565</name>
</gene>
<keyword evidence="2" id="KW-0328">Glycosyltransferase</keyword>
<dbReference type="InterPro" id="IPR029044">
    <property type="entry name" value="Nucleotide-diphossugar_trans"/>
</dbReference>
<dbReference type="Gene3D" id="3.90.550.10">
    <property type="entry name" value="Spore Coat Polysaccharide Biosynthesis Protein SpsA, Chain A"/>
    <property type="match status" value="1"/>
</dbReference>
<reference evidence="3" key="1">
    <citation type="journal article" date="2019" name="Int. J. Syst. Evol. Microbiol.">
        <title>The Global Catalogue of Microorganisms (GCM) 10K type strain sequencing project: providing services to taxonomists for standard genome sequencing and annotation.</title>
        <authorList>
            <consortium name="The Broad Institute Genomics Platform"/>
            <consortium name="The Broad Institute Genome Sequencing Center for Infectious Disease"/>
            <person name="Wu L."/>
            <person name="Ma J."/>
        </authorList>
    </citation>
    <scope>NUCLEOTIDE SEQUENCE [LARGE SCALE GENOMIC DNA]</scope>
    <source>
        <strain evidence="3">KCTC 52490</strain>
    </source>
</reference>
<dbReference type="GO" id="GO:0016757">
    <property type="term" value="F:glycosyltransferase activity"/>
    <property type="evidence" value="ECO:0007669"/>
    <property type="project" value="UniProtKB-KW"/>
</dbReference>
<proteinExistence type="predicted"/>
<evidence type="ECO:0000313" key="3">
    <source>
        <dbReference type="Proteomes" id="UP001597512"/>
    </source>
</evidence>
<dbReference type="PANTHER" id="PTHR43179">
    <property type="entry name" value="RHAMNOSYLTRANSFERASE WBBL"/>
    <property type="match status" value="1"/>
</dbReference>
<dbReference type="SUPFAM" id="SSF53448">
    <property type="entry name" value="Nucleotide-diphospho-sugar transferases"/>
    <property type="match status" value="1"/>
</dbReference>
<comment type="caution">
    <text evidence="2">The sequence shown here is derived from an EMBL/GenBank/DDBJ whole genome shotgun (WGS) entry which is preliminary data.</text>
</comment>
<keyword evidence="2" id="KW-0808">Transferase</keyword>
<dbReference type="InterPro" id="IPR001173">
    <property type="entry name" value="Glyco_trans_2-like"/>
</dbReference>
<sequence length="318" mass="36894">MNPRKVSIILINYNSHQFTYDCVDSIIEKTAPVDRKGVDYEIIIVDNNSIVNDYEALKPITNSSQRNGPQIQLIRSRINLGFSGGNMLGVQFADPNTDYYYFLNNDCVLRTDVCSQLTDFMDATPNAGLCGAQMFSGDGSRQITFGYLPTLGSKILGHGFVRMFNPALYPSVRQVYTEPVRVPFVMGSTLFVRASAFNMIGGFDIAHFLYVEEEDLAKRLLLKEFYVYLVPQAEYVHFTGQSTIRTYDVEKEYYISLFHYFRKYHSWFERGLFRVYYFIKNGRKFRRNRVYARLAWFIGRGSPMRESLRYRQIISGQN</sequence>
<name>A0ABW6AAS2_9BACT</name>
<dbReference type="Pfam" id="PF00535">
    <property type="entry name" value="Glycos_transf_2"/>
    <property type="match status" value="1"/>
</dbReference>
<dbReference type="Proteomes" id="UP001597512">
    <property type="component" value="Unassembled WGS sequence"/>
</dbReference>
<evidence type="ECO:0000259" key="1">
    <source>
        <dbReference type="Pfam" id="PF00535"/>
    </source>
</evidence>
<organism evidence="2 3">
    <name type="scientific">Spirosoma flavum</name>
    <dbReference type="NCBI Taxonomy" id="2048557"/>
    <lineage>
        <taxon>Bacteria</taxon>
        <taxon>Pseudomonadati</taxon>
        <taxon>Bacteroidota</taxon>
        <taxon>Cytophagia</taxon>
        <taxon>Cytophagales</taxon>
        <taxon>Cytophagaceae</taxon>
        <taxon>Spirosoma</taxon>
    </lineage>
</organism>
<evidence type="ECO:0000313" key="2">
    <source>
        <dbReference type="EMBL" id="MFD2932447.1"/>
    </source>
</evidence>